<keyword evidence="3" id="KW-1185">Reference proteome</keyword>
<name>A0A8J5CIA7_CHIOP</name>
<comment type="caution">
    <text evidence="2">The sequence shown here is derived from an EMBL/GenBank/DDBJ whole genome shotgun (WGS) entry which is preliminary data.</text>
</comment>
<dbReference type="AlphaFoldDB" id="A0A8J5CIA7"/>
<gene>
    <name evidence="2" type="ORF">GWK47_015579</name>
</gene>
<dbReference type="OrthoDB" id="6370154at2759"/>
<dbReference type="EMBL" id="JACEEZ010021152">
    <property type="protein sequence ID" value="KAG0713731.1"/>
    <property type="molecule type" value="Genomic_DNA"/>
</dbReference>
<feature type="region of interest" description="Disordered" evidence="1">
    <location>
        <begin position="150"/>
        <end position="239"/>
    </location>
</feature>
<sequence length="239" mass="26045">MFDQPGGNTAHLKAVSTPATTLKESGDDEICPYATFHLLGFREEMDPQQAGNNFQTFPYQNGHGSQQQNFANTPASRTMTVRSGSHVMGLETTTAASRATITVAMPRTKATRSSSMNLKSSFKSPTHLSFYYNLYEEPYQMPSLSPDIHNQPRPPFPVLHPSLASTSSPPSSTYYSTVPGDMTASRMSNNSAFSPTYDDPARSDEESDQYGGSTYSGGGPYARAIDSVSQRGTAKRLRK</sequence>
<evidence type="ECO:0000256" key="1">
    <source>
        <dbReference type="SAM" id="MobiDB-lite"/>
    </source>
</evidence>
<proteinExistence type="predicted"/>
<accession>A0A8J5CIA7</accession>
<evidence type="ECO:0000313" key="3">
    <source>
        <dbReference type="Proteomes" id="UP000770661"/>
    </source>
</evidence>
<evidence type="ECO:0000313" key="2">
    <source>
        <dbReference type="EMBL" id="KAG0713731.1"/>
    </source>
</evidence>
<feature type="compositionally biased region" description="Polar residues" evidence="1">
    <location>
        <begin position="185"/>
        <end position="194"/>
    </location>
</feature>
<reference evidence="2" key="1">
    <citation type="submission" date="2020-07" db="EMBL/GenBank/DDBJ databases">
        <title>The High-quality genome of the commercially important snow crab, Chionoecetes opilio.</title>
        <authorList>
            <person name="Jeong J.-H."/>
            <person name="Ryu S."/>
        </authorList>
    </citation>
    <scope>NUCLEOTIDE SEQUENCE</scope>
    <source>
        <strain evidence="2">MADBK_172401_WGS</strain>
        <tissue evidence="2">Digestive gland</tissue>
    </source>
</reference>
<feature type="compositionally biased region" description="Low complexity" evidence="1">
    <location>
        <begin position="165"/>
        <end position="177"/>
    </location>
</feature>
<protein>
    <submittedName>
        <fullName evidence="2">Uncharacterized protein</fullName>
    </submittedName>
</protein>
<dbReference type="Proteomes" id="UP000770661">
    <property type="component" value="Unassembled WGS sequence"/>
</dbReference>
<organism evidence="2 3">
    <name type="scientific">Chionoecetes opilio</name>
    <name type="common">Atlantic snow crab</name>
    <name type="synonym">Cancer opilio</name>
    <dbReference type="NCBI Taxonomy" id="41210"/>
    <lineage>
        <taxon>Eukaryota</taxon>
        <taxon>Metazoa</taxon>
        <taxon>Ecdysozoa</taxon>
        <taxon>Arthropoda</taxon>
        <taxon>Crustacea</taxon>
        <taxon>Multicrustacea</taxon>
        <taxon>Malacostraca</taxon>
        <taxon>Eumalacostraca</taxon>
        <taxon>Eucarida</taxon>
        <taxon>Decapoda</taxon>
        <taxon>Pleocyemata</taxon>
        <taxon>Brachyura</taxon>
        <taxon>Eubrachyura</taxon>
        <taxon>Majoidea</taxon>
        <taxon>Majidae</taxon>
        <taxon>Chionoecetes</taxon>
    </lineage>
</organism>